<dbReference type="InterPro" id="IPR007037">
    <property type="entry name" value="SIP_rossman_dom"/>
</dbReference>
<dbReference type="Pfam" id="PF08021">
    <property type="entry name" value="FAD_binding_9"/>
    <property type="match status" value="2"/>
</dbReference>
<dbReference type="CDD" id="cd06193">
    <property type="entry name" value="siderophore_interacting"/>
    <property type="match status" value="1"/>
</dbReference>
<dbReference type="InterPro" id="IPR013113">
    <property type="entry name" value="SIP_FAD-bd"/>
</dbReference>
<evidence type="ECO:0000313" key="3">
    <source>
        <dbReference type="EMBL" id="PCK22065.1"/>
    </source>
</evidence>
<dbReference type="InterPro" id="IPR017927">
    <property type="entry name" value="FAD-bd_FR_type"/>
</dbReference>
<dbReference type="Gene3D" id="3.40.50.80">
    <property type="entry name" value="Nucleotide-binding domain of ferredoxin-NADP reductase (FNR) module"/>
    <property type="match status" value="1"/>
</dbReference>
<feature type="region of interest" description="Disordered" evidence="1">
    <location>
        <begin position="1"/>
        <end position="22"/>
    </location>
</feature>
<evidence type="ECO:0000256" key="1">
    <source>
        <dbReference type="SAM" id="MobiDB-lite"/>
    </source>
</evidence>
<comment type="caution">
    <text evidence="3">The sequence shown here is derived from an EMBL/GenBank/DDBJ whole genome shotgun (WGS) entry which is preliminary data.</text>
</comment>
<dbReference type="Gene3D" id="2.40.30.10">
    <property type="entry name" value="Translation factors"/>
    <property type="match status" value="1"/>
</dbReference>
<dbReference type="PROSITE" id="PS51384">
    <property type="entry name" value="FAD_FR"/>
    <property type="match status" value="1"/>
</dbReference>
<feature type="domain" description="FAD-binding FR-type" evidence="2">
    <location>
        <begin position="12"/>
        <end position="115"/>
    </location>
</feature>
<dbReference type="PANTHER" id="PTHR30157:SF0">
    <property type="entry name" value="NADPH-DEPENDENT FERRIC-CHELATE REDUCTASE"/>
    <property type="match status" value="1"/>
</dbReference>
<protein>
    <submittedName>
        <fullName evidence="3">Siderophore-interacting protein</fullName>
    </submittedName>
</protein>
<organism evidence="3 4">
    <name type="scientific">Rhodococcus qingshengii</name>
    <dbReference type="NCBI Taxonomy" id="334542"/>
    <lineage>
        <taxon>Bacteria</taxon>
        <taxon>Bacillati</taxon>
        <taxon>Actinomycetota</taxon>
        <taxon>Actinomycetes</taxon>
        <taxon>Mycobacteriales</taxon>
        <taxon>Nocardiaceae</taxon>
        <taxon>Rhodococcus</taxon>
        <taxon>Rhodococcus erythropolis group</taxon>
    </lineage>
</organism>
<evidence type="ECO:0000313" key="4">
    <source>
        <dbReference type="Proteomes" id="UP000230886"/>
    </source>
</evidence>
<dbReference type="InterPro" id="IPR039261">
    <property type="entry name" value="FNR_nucleotide-bd"/>
</dbReference>
<dbReference type="GO" id="GO:0016491">
    <property type="term" value="F:oxidoreductase activity"/>
    <property type="evidence" value="ECO:0007669"/>
    <property type="project" value="InterPro"/>
</dbReference>
<name>A0A2A5IXK7_RHOSG</name>
<dbReference type="RefSeq" id="WP_019747885.1">
    <property type="nucleotide sequence ID" value="NZ_NOVD01000083.1"/>
</dbReference>
<dbReference type="Pfam" id="PF04954">
    <property type="entry name" value="SIP"/>
    <property type="match status" value="1"/>
</dbReference>
<reference evidence="3 4" key="1">
    <citation type="submission" date="2017-07" db="EMBL/GenBank/DDBJ databases">
        <title>Draft sequence of Rhodococcus enclensis 23b-28.</title>
        <authorList>
            <person name="Besaury L."/>
            <person name="Sancelme M."/>
            <person name="Amato P."/>
            <person name="Lallement A."/>
            <person name="Delort A.-M."/>
        </authorList>
    </citation>
    <scope>NUCLEOTIDE SEQUENCE [LARGE SCALE GENOMIC DNA]</scope>
    <source>
        <strain evidence="3 4">23b-28</strain>
    </source>
</reference>
<gene>
    <name evidence="3" type="ORF">CHR55_33040</name>
</gene>
<accession>A0A2A5IXK7</accession>
<dbReference type="Proteomes" id="UP000230886">
    <property type="component" value="Unassembled WGS sequence"/>
</dbReference>
<dbReference type="InterPro" id="IPR039374">
    <property type="entry name" value="SIP_fam"/>
</dbReference>
<dbReference type="AlphaFoldDB" id="A0A2A5IXK7"/>
<dbReference type="SUPFAM" id="SSF63380">
    <property type="entry name" value="Riboflavin synthase domain-like"/>
    <property type="match status" value="1"/>
</dbReference>
<sequence>MSVVETPPKDEAPRHQATVTRTQQVTPKMRRITFGGAGLSDFETSGSPDERVLVRFPVDPPHARSYTVRHWQPSKNELEIDFVLHGHGGAALWAENAQPGETVHLSTASGWFKPPAECDWLLLVADHAALPAIGRILEEAPDGLPIHVIAQVPAPSEQQTFTTRADAHYRWIDAADSLLAELAAIPLPPGEGYIWCAVEAATARRIRAHLRRTSEIPAPRMHVMGYWREDKENWERRYAVVADRIDAAMGEAMMAGKDFESVRDAVDDAMEREGL</sequence>
<dbReference type="EMBL" id="NOVD01000083">
    <property type="protein sequence ID" value="PCK22065.1"/>
    <property type="molecule type" value="Genomic_DNA"/>
</dbReference>
<dbReference type="PANTHER" id="PTHR30157">
    <property type="entry name" value="FERRIC REDUCTASE, NADPH-DEPENDENT"/>
    <property type="match status" value="1"/>
</dbReference>
<evidence type="ECO:0000259" key="2">
    <source>
        <dbReference type="PROSITE" id="PS51384"/>
    </source>
</evidence>
<dbReference type="InterPro" id="IPR017938">
    <property type="entry name" value="Riboflavin_synthase-like_b-brl"/>
</dbReference>
<proteinExistence type="predicted"/>